<dbReference type="RefSeq" id="WP_069410214.1">
    <property type="nucleotide sequence ID" value="NZ_DAWDRA010000034.1"/>
</dbReference>
<evidence type="ECO:0000313" key="2">
    <source>
        <dbReference type="Proteomes" id="UP000094869"/>
    </source>
</evidence>
<evidence type="ECO:0000313" key="1">
    <source>
        <dbReference type="EMBL" id="ODR57027.1"/>
    </source>
</evidence>
<gene>
    <name evidence="1" type="ORF">BEI63_12710</name>
</gene>
<sequence>MKSKQYLMKCPERIRFGDPMYFERFSEEELSTLVVDYSPPAGFEARVVLSESEAEDLPGYMDRSLTIYMAPGHTIDTYVKGYKFDFQKQRDKQVGVDTARYLLEVDGIYKLLHTGGDGYWGNLIELSHDQNGKEVLDAVIITACIPEFMNFPDIERLVPYFLQDVRLLPGHDEKIDPQMNWNNME</sequence>
<dbReference type="Proteomes" id="UP000094869">
    <property type="component" value="Unassembled WGS sequence"/>
</dbReference>
<accession>A0ABX3AL28</accession>
<name>A0ABX3AL28_9FIRM</name>
<organism evidence="1 2">
    <name type="scientific">Eisenbergiella tayi</name>
    <dbReference type="NCBI Taxonomy" id="1432052"/>
    <lineage>
        <taxon>Bacteria</taxon>
        <taxon>Bacillati</taxon>
        <taxon>Bacillota</taxon>
        <taxon>Clostridia</taxon>
        <taxon>Lachnospirales</taxon>
        <taxon>Lachnospiraceae</taxon>
        <taxon>Eisenbergiella</taxon>
    </lineage>
</organism>
<protein>
    <submittedName>
        <fullName evidence="1">Uncharacterized protein</fullName>
    </submittedName>
</protein>
<comment type="caution">
    <text evidence="1">The sequence shown here is derived from an EMBL/GenBank/DDBJ whole genome shotgun (WGS) entry which is preliminary data.</text>
</comment>
<proteinExistence type="predicted"/>
<dbReference type="EMBL" id="MEHD01000022">
    <property type="protein sequence ID" value="ODR57027.1"/>
    <property type="molecule type" value="Genomic_DNA"/>
</dbReference>
<keyword evidence="2" id="KW-1185">Reference proteome</keyword>
<reference evidence="1 2" key="1">
    <citation type="submission" date="2016-08" db="EMBL/GenBank/DDBJ databases">
        <title>Characterization of Isolates of Eisenbergiella tayi Derived from Blood Cultures, Using Whole Genome Sequencing.</title>
        <authorList>
            <person name="Bernier A.-M."/>
            <person name="Burdz T."/>
            <person name="Wiebe D."/>
            <person name="Bernard K."/>
        </authorList>
    </citation>
    <scope>NUCLEOTIDE SEQUENCE [LARGE SCALE GENOMIC DNA]</scope>
    <source>
        <strain evidence="1 2">NML120146</strain>
    </source>
</reference>